<name>A0A381Y6E1_9ZZZZ</name>
<organism evidence="1">
    <name type="scientific">marine metagenome</name>
    <dbReference type="NCBI Taxonomy" id="408172"/>
    <lineage>
        <taxon>unclassified sequences</taxon>
        <taxon>metagenomes</taxon>
        <taxon>ecological metagenomes</taxon>
    </lineage>
</organism>
<dbReference type="Pfam" id="PF02423">
    <property type="entry name" value="OCD_Mu_crystall"/>
    <property type="match status" value="1"/>
</dbReference>
<evidence type="ECO:0008006" key="2">
    <source>
        <dbReference type="Google" id="ProtNLM"/>
    </source>
</evidence>
<evidence type="ECO:0000313" key="1">
    <source>
        <dbReference type="EMBL" id="SVA72545.1"/>
    </source>
</evidence>
<dbReference type="Gene3D" id="3.30.1780.10">
    <property type="entry name" value="ornithine cyclodeaminase, domain 1"/>
    <property type="match status" value="1"/>
</dbReference>
<dbReference type="PIRSF" id="PIRSF001439">
    <property type="entry name" value="CryM"/>
    <property type="match status" value="1"/>
</dbReference>
<dbReference type="GO" id="GO:0005737">
    <property type="term" value="C:cytoplasm"/>
    <property type="evidence" value="ECO:0007669"/>
    <property type="project" value="TreeGrafter"/>
</dbReference>
<dbReference type="PANTHER" id="PTHR13812">
    <property type="entry name" value="KETIMINE REDUCTASE MU-CRYSTALLIN"/>
    <property type="match status" value="1"/>
</dbReference>
<proteinExistence type="predicted"/>
<dbReference type="PANTHER" id="PTHR13812:SF19">
    <property type="entry name" value="KETIMINE REDUCTASE MU-CRYSTALLIN"/>
    <property type="match status" value="1"/>
</dbReference>
<reference evidence="1" key="1">
    <citation type="submission" date="2018-05" db="EMBL/GenBank/DDBJ databases">
        <authorList>
            <person name="Lanie J.A."/>
            <person name="Ng W.-L."/>
            <person name="Kazmierczak K.M."/>
            <person name="Andrzejewski T.M."/>
            <person name="Davidsen T.M."/>
            <person name="Wayne K.J."/>
            <person name="Tettelin H."/>
            <person name="Glass J.I."/>
            <person name="Rusch D."/>
            <person name="Podicherti R."/>
            <person name="Tsui H.-C.T."/>
            <person name="Winkler M.E."/>
        </authorList>
    </citation>
    <scope>NUCLEOTIDE SEQUENCE</scope>
</reference>
<dbReference type="InterPro" id="IPR036291">
    <property type="entry name" value="NAD(P)-bd_dom_sf"/>
</dbReference>
<dbReference type="InterPro" id="IPR003462">
    <property type="entry name" value="ODC_Mu_crystall"/>
</dbReference>
<dbReference type="InterPro" id="IPR023401">
    <property type="entry name" value="ODC_N"/>
</dbReference>
<dbReference type="AlphaFoldDB" id="A0A381Y6E1"/>
<dbReference type="Gene3D" id="3.40.50.720">
    <property type="entry name" value="NAD(P)-binding Rossmann-like Domain"/>
    <property type="match status" value="1"/>
</dbReference>
<gene>
    <name evidence="1" type="ORF">METZ01_LOCUS125399</name>
</gene>
<sequence>MQEIETGFSAYSNGEVVVPPVGELNFENPPGDVHIKYGYIRDDDVYVIKIASGFYQNKLLGLSNGQGMMLVFDQKSGKPIGLLQDEGYLTDVRTAVAGAICAKYLAPKNIEAIGIVGTGVQARMQLEYLKNVTDCQNVIVWGRSKSALNQYKTSMGDSGFTIETTMVLDQVTDNCNLIVTCTASEKPIIRKDHVKGKVHITAMGSDTPNKQELGSNVLSKADLVIADSRSQCEVRGEIHHAIRNNAVSMDSIAELGEIINGDRQGRTPSSEITVADLTGVAVQDIQISKAVLKYI</sequence>
<dbReference type="SUPFAM" id="SSF51735">
    <property type="entry name" value="NAD(P)-binding Rossmann-fold domains"/>
    <property type="match status" value="1"/>
</dbReference>
<accession>A0A381Y6E1</accession>
<protein>
    <recommendedName>
        <fullName evidence="2">Ornithine cyclodeaminase family protein</fullName>
    </recommendedName>
</protein>
<dbReference type="EMBL" id="UINC01017485">
    <property type="protein sequence ID" value="SVA72545.1"/>
    <property type="molecule type" value="Genomic_DNA"/>
</dbReference>